<dbReference type="GO" id="GO:0016926">
    <property type="term" value="P:protein desumoylation"/>
    <property type="evidence" value="ECO:0007669"/>
    <property type="project" value="TreeGrafter"/>
</dbReference>
<dbReference type="InterPro" id="IPR003653">
    <property type="entry name" value="Peptidase_C48_C"/>
</dbReference>
<accession>A0A2J7ZVG8</accession>
<comment type="caution">
    <text evidence="6">The sequence shown here is derived from an EMBL/GenBank/DDBJ whole genome shotgun (WGS) entry which is preliminary data.</text>
</comment>
<dbReference type="GO" id="GO:0005634">
    <property type="term" value="C:nucleus"/>
    <property type="evidence" value="ECO:0007669"/>
    <property type="project" value="TreeGrafter"/>
</dbReference>
<dbReference type="SUPFAM" id="SSF54001">
    <property type="entry name" value="Cysteine proteinases"/>
    <property type="match status" value="1"/>
</dbReference>
<keyword evidence="2 6" id="KW-0645">Protease</keyword>
<evidence type="ECO:0000259" key="5">
    <source>
        <dbReference type="PROSITE" id="PS50600"/>
    </source>
</evidence>
<evidence type="ECO:0000313" key="7">
    <source>
        <dbReference type="Proteomes" id="UP000236333"/>
    </source>
</evidence>
<dbReference type="OrthoDB" id="1939479at2759"/>
<evidence type="ECO:0000256" key="4">
    <source>
        <dbReference type="ARBA" id="ARBA00022807"/>
    </source>
</evidence>
<feature type="domain" description="Ubiquitin-like protease family profile" evidence="5">
    <location>
        <begin position="1"/>
        <end position="107"/>
    </location>
</feature>
<evidence type="ECO:0000256" key="3">
    <source>
        <dbReference type="ARBA" id="ARBA00022801"/>
    </source>
</evidence>
<comment type="similarity">
    <text evidence="1">Belongs to the peptidase C48 family.</text>
</comment>
<dbReference type="Gene3D" id="3.40.395.10">
    <property type="entry name" value="Adenoviral Proteinase, Chain A"/>
    <property type="match status" value="1"/>
</dbReference>
<evidence type="ECO:0000256" key="1">
    <source>
        <dbReference type="ARBA" id="ARBA00005234"/>
    </source>
</evidence>
<dbReference type="EMBL" id="PGGS01000406">
    <property type="protein sequence ID" value="PNH04266.1"/>
    <property type="molecule type" value="Genomic_DNA"/>
</dbReference>
<keyword evidence="3" id="KW-0378">Hydrolase</keyword>
<dbReference type="PROSITE" id="PS50600">
    <property type="entry name" value="ULP_PROTEASE"/>
    <property type="match status" value="1"/>
</dbReference>
<name>A0A2J7ZVG8_9CHLO</name>
<keyword evidence="4" id="KW-0788">Thiol protease</keyword>
<dbReference type="PANTHER" id="PTHR12606:SF1">
    <property type="entry name" value="UBIQUITIN-LIKE-SPECIFIC PROTEASE 1A"/>
    <property type="match status" value="1"/>
</dbReference>
<reference evidence="6 7" key="1">
    <citation type="journal article" date="2017" name="Mol. Biol. Evol.">
        <title>The 4-celled Tetrabaena socialis nuclear genome reveals the essential components for genetic control of cell number at the origin of multicellularity in the volvocine lineage.</title>
        <authorList>
            <person name="Featherston J."/>
            <person name="Arakaki Y."/>
            <person name="Hanschen E.R."/>
            <person name="Ferris P.J."/>
            <person name="Michod R.E."/>
            <person name="Olson B.J.S.C."/>
            <person name="Nozaki H."/>
            <person name="Durand P.M."/>
        </authorList>
    </citation>
    <scope>NUCLEOTIDE SEQUENCE [LARGE SCALE GENOMIC DNA]</scope>
    <source>
        <strain evidence="6 7">NIES-571</strain>
    </source>
</reference>
<dbReference type="AlphaFoldDB" id="A0A2J7ZVG8"/>
<dbReference type="GO" id="GO:0016929">
    <property type="term" value="F:deSUMOylase activity"/>
    <property type="evidence" value="ECO:0007669"/>
    <property type="project" value="TreeGrafter"/>
</dbReference>
<keyword evidence="7" id="KW-1185">Reference proteome</keyword>
<dbReference type="InterPro" id="IPR038765">
    <property type="entry name" value="Papain-like_cys_pep_sf"/>
</dbReference>
<dbReference type="Proteomes" id="UP000236333">
    <property type="component" value="Unassembled WGS sequence"/>
</dbReference>
<dbReference type="Pfam" id="PF02902">
    <property type="entry name" value="Peptidase_C48"/>
    <property type="match status" value="1"/>
</dbReference>
<evidence type="ECO:0000313" key="6">
    <source>
        <dbReference type="EMBL" id="PNH04266.1"/>
    </source>
</evidence>
<proteinExistence type="inferred from homology"/>
<sequence length="125" mass="14346">MWCRPARQASSSVLGLDRIVLPIHQGVHWTCAVVDIQGKAVRYYDSLMGEDAVLARHLLRWVEDESADKLKQRWDTSKWAIEFPKNIPRQRNGCDCGVFAIMFADRLGLGVPFDFDQVVEAIRWT</sequence>
<dbReference type="GO" id="GO:0006508">
    <property type="term" value="P:proteolysis"/>
    <property type="evidence" value="ECO:0007669"/>
    <property type="project" value="UniProtKB-KW"/>
</dbReference>
<gene>
    <name evidence="6" type="ORF">TSOC_009596</name>
</gene>
<dbReference type="PANTHER" id="PTHR12606">
    <property type="entry name" value="SENTRIN/SUMO-SPECIFIC PROTEASE"/>
    <property type="match status" value="1"/>
</dbReference>
<evidence type="ECO:0000256" key="2">
    <source>
        <dbReference type="ARBA" id="ARBA00022670"/>
    </source>
</evidence>
<organism evidence="6 7">
    <name type="scientific">Tetrabaena socialis</name>
    <dbReference type="NCBI Taxonomy" id="47790"/>
    <lineage>
        <taxon>Eukaryota</taxon>
        <taxon>Viridiplantae</taxon>
        <taxon>Chlorophyta</taxon>
        <taxon>core chlorophytes</taxon>
        <taxon>Chlorophyceae</taxon>
        <taxon>CS clade</taxon>
        <taxon>Chlamydomonadales</taxon>
        <taxon>Tetrabaenaceae</taxon>
        <taxon>Tetrabaena</taxon>
    </lineage>
</organism>
<protein>
    <submittedName>
        <fullName evidence="6">Sentrin-specific protease 1</fullName>
    </submittedName>
</protein>